<evidence type="ECO:0000256" key="3">
    <source>
        <dbReference type="HAMAP-Rule" id="MF_01830"/>
    </source>
</evidence>
<protein>
    <recommendedName>
        <fullName evidence="3">Putative hydro-lyase EXE59_13755</fullName>
        <ecNumber evidence="3">4.2.1.-</ecNumber>
    </recommendedName>
</protein>
<dbReference type="RefSeq" id="WP_135839413.1">
    <property type="nucleotide sequence ID" value="NZ_SRRO01000001.1"/>
</dbReference>
<dbReference type="Pfam" id="PF07286">
    <property type="entry name" value="D-Glu_cyclase"/>
    <property type="match status" value="1"/>
</dbReference>
<comment type="caution">
    <text evidence="5">The sequence shown here is derived from an EMBL/GenBank/DDBJ whole genome shotgun (WGS) entry which is preliminary data.</text>
</comment>
<evidence type="ECO:0000313" key="5">
    <source>
        <dbReference type="EMBL" id="TGN64908.1"/>
    </source>
</evidence>
<gene>
    <name evidence="5" type="ORF">EXE59_13755</name>
</gene>
<dbReference type="Gene3D" id="3.40.1640.10">
    <property type="entry name" value="PSTPO5379-like"/>
    <property type="match status" value="1"/>
</dbReference>
<dbReference type="InterPro" id="IPR009906">
    <property type="entry name" value="D-Glu_cyclase"/>
</dbReference>
<comment type="similarity">
    <text evidence="1 3">Belongs to the D-glutamate cyclase family.</text>
</comment>
<dbReference type="AlphaFoldDB" id="A0A4Z1CGE3"/>
<evidence type="ECO:0000256" key="1">
    <source>
        <dbReference type="ARBA" id="ARBA00007896"/>
    </source>
</evidence>
<dbReference type="PANTHER" id="PTHR32022">
    <property type="entry name" value="D-GLUTAMATE CYCLASE, MITOCHONDRIAL"/>
    <property type="match status" value="1"/>
</dbReference>
<dbReference type="Gene3D" id="3.30.2040.10">
    <property type="entry name" value="PSTPO5379-like domain"/>
    <property type="match status" value="1"/>
</dbReference>
<dbReference type="InterPro" id="IPR038021">
    <property type="entry name" value="Putative_hydro-lyase"/>
</dbReference>
<dbReference type="FunFam" id="3.30.2040.10:FF:000001">
    <property type="entry name" value="D-glutamate cyclase, mitochondrial"/>
    <property type="match status" value="1"/>
</dbReference>
<keyword evidence="6" id="KW-1185">Reference proteome</keyword>
<dbReference type="EC" id="4.2.1.-" evidence="3"/>
<evidence type="ECO:0000256" key="4">
    <source>
        <dbReference type="SAM" id="MobiDB-lite"/>
    </source>
</evidence>
<proteinExistence type="inferred from homology"/>
<name>A0A4Z1CGE3_9ACTN</name>
<sequence>MTAHTTDDHPHDHSRDPSPDRAGLAPRAARQLFREGLVTPTAGWSRGWTQANLMVLPRDLALDFLVYAQRNPKPCPVLDVLEAGEVSGPLLDGDVRTDLPAYRVYVDGELAEETTDVSGWWRDDLVSFLVGCSFTFESALVEGGVPVRHVEQGVNVPMYVTSRRCRPAGAIGGPLVVSMRPMPAAQVADAVRITSRYPAVHGAPVHVGDPAALGIADLARPDFGDPVDVRPGEVPVFWACGVTPQAAVMESRPPLAIAHAPGHMLITDARDSDYLVP</sequence>
<feature type="compositionally biased region" description="Basic and acidic residues" evidence="4">
    <location>
        <begin position="1"/>
        <end position="19"/>
    </location>
</feature>
<feature type="region of interest" description="Disordered" evidence="4">
    <location>
        <begin position="1"/>
        <end position="25"/>
    </location>
</feature>
<reference evidence="5 6" key="1">
    <citation type="submission" date="2019-04" db="EMBL/GenBank/DDBJ databases">
        <title>Three New Species of Nocardioides, Nocardioides euryhalodurans sp. nov., Nocardioides seonyuensis sp. nov. and Nocardioides eburneoflavus sp. nov. Isolated from Soil.</title>
        <authorList>
            <person name="Roh S.G."/>
            <person name="Lee C."/>
            <person name="Kim M.-K."/>
            <person name="Kim S.B."/>
        </authorList>
    </citation>
    <scope>NUCLEOTIDE SEQUENCE [LARGE SCALE GENOMIC DNA]</scope>
    <source>
        <strain evidence="5 6">MMS17-SY213</strain>
    </source>
</reference>
<dbReference type="GO" id="GO:0016829">
    <property type="term" value="F:lyase activity"/>
    <property type="evidence" value="ECO:0007669"/>
    <property type="project" value="UniProtKB-KW"/>
</dbReference>
<dbReference type="PIRSF" id="PIRSF029755">
    <property type="entry name" value="UCP029755"/>
    <property type="match status" value="1"/>
</dbReference>
<dbReference type="Proteomes" id="UP000297496">
    <property type="component" value="Unassembled WGS sequence"/>
</dbReference>
<dbReference type="InterPro" id="IPR016938">
    <property type="entry name" value="UPF0317"/>
</dbReference>
<organism evidence="5 6">
    <name type="scientific">Nocardioides eburneiflavus</name>
    <dbReference type="NCBI Taxonomy" id="2518372"/>
    <lineage>
        <taxon>Bacteria</taxon>
        <taxon>Bacillati</taxon>
        <taxon>Actinomycetota</taxon>
        <taxon>Actinomycetes</taxon>
        <taxon>Propionibacteriales</taxon>
        <taxon>Nocardioidaceae</taxon>
        <taxon>Nocardioides</taxon>
    </lineage>
</organism>
<dbReference type="NCBIfam" id="NF003969">
    <property type="entry name" value="PRK05463.1"/>
    <property type="match status" value="1"/>
</dbReference>
<dbReference type="OrthoDB" id="149585at2"/>
<evidence type="ECO:0000256" key="2">
    <source>
        <dbReference type="ARBA" id="ARBA00023239"/>
    </source>
</evidence>
<accession>A0A4Z1CGE3</accession>
<dbReference type="SUPFAM" id="SSF160920">
    <property type="entry name" value="PSTPO5379-like"/>
    <property type="match status" value="1"/>
</dbReference>
<keyword evidence="2 3" id="KW-0456">Lyase</keyword>
<evidence type="ECO:0000313" key="6">
    <source>
        <dbReference type="Proteomes" id="UP000297496"/>
    </source>
</evidence>
<dbReference type="EMBL" id="SRRO01000001">
    <property type="protein sequence ID" value="TGN64908.1"/>
    <property type="molecule type" value="Genomic_DNA"/>
</dbReference>
<dbReference type="PANTHER" id="PTHR32022:SF10">
    <property type="entry name" value="D-GLUTAMATE CYCLASE, MITOCHONDRIAL"/>
    <property type="match status" value="1"/>
</dbReference>
<dbReference type="HAMAP" id="MF_01830">
    <property type="entry name" value="Hydro_lyase"/>
    <property type="match status" value="1"/>
</dbReference>